<dbReference type="Proteomes" id="UP000814033">
    <property type="component" value="Unassembled WGS sequence"/>
</dbReference>
<feature type="non-terminal residue" evidence="1">
    <location>
        <position position="1"/>
    </location>
</feature>
<feature type="non-terminal residue" evidence="1">
    <location>
        <position position="825"/>
    </location>
</feature>
<organism evidence="1 2">
    <name type="scientific">Auriscalpium vulgare</name>
    <dbReference type="NCBI Taxonomy" id="40419"/>
    <lineage>
        <taxon>Eukaryota</taxon>
        <taxon>Fungi</taxon>
        <taxon>Dikarya</taxon>
        <taxon>Basidiomycota</taxon>
        <taxon>Agaricomycotina</taxon>
        <taxon>Agaricomycetes</taxon>
        <taxon>Russulales</taxon>
        <taxon>Auriscalpiaceae</taxon>
        <taxon>Auriscalpium</taxon>
    </lineage>
</organism>
<reference evidence="1" key="1">
    <citation type="submission" date="2021-02" db="EMBL/GenBank/DDBJ databases">
        <authorList>
            <consortium name="DOE Joint Genome Institute"/>
            <person name="Ahrendt S."/>
            <person name="Looney B.P."/>
            <person name="Miyauchi S."/>
            <person name="Morin E."/>
            <person name="Drula E."/>
            <person name="Courty P.E."/>
            <person name="Chicoki N."/>
            <person name="Fauchery L."/>
            <person name="Kohler A."/>
            <person name="Kuo A."/>
            <person name="Labutti K."/>
            <person name="Pangilinan J."/>
            <person name="Lipzen A."/>
            <person name="Riley R."/>
            <person name="Andreopoulos W."/>
            <person name="He G."/>
            <person name="Johnson J."/>
            <person name="Barry K.W."/>
            <person name="Grigoriev I.V."/>
            <person name="Nagy L."/>
            <person name="Hibbett D."/>
            <person name="Henrissat B."/>
            <person name="Matheny P.B."/>
            <person name="Labbe J."/>
            <person name="Martin F."/>
        </authorList>
    </citation>
    <scope>NUCLEOTIDE SEQUENCE</scope>
    <source>
        <strain evidence="1">FP105234-sp</strain>
    </source>
</reference>
<dbReference type="EMBL" id="MU275840">
    <property type="protein sequence ID" value="KAI0053366.1"/>
    <property type="molecule type" value="Genomic_DNA"/>
</dbReference>
<gene>
    <name evidence="1" type="ORF">FA95DRAFT_1475369</name>
</gene>
<comment type="caution">
    <text evidence="1">The sequence shown here is derived from an EMBL/GenBank/DDBJ whole genome shotgun (WGS) entry which is preliminary data.</text>
</comment>
<reference evidence="1" key="2">
    <citation type="journal article" date="2022" name="New Phytol.">
        <title>Evolutionary transition to the ectomycorrhizal habit in the genomes of a hyperdiverse lineage of mushroom-forming fungi.</title>
        <authorList>
            <person name="Looney B."/>
            <person name="Miyauchi S."/>
            <person name="Morin E."/>
            <person name="Drula E."/>
            <person name="Courty P.E."/>
            <person name="Kohler A."/>
            <person name="Kuo A."/>
            <person name="LaButti K."/>
            <person name="Pangilinan J."/>
            <person name="Lipzen A."/>
            <person name="Riley R."/>
            <person name="Andreopoulos W."/>
            <person name="He G."/>
            <person name="Johnson J."/>
            <person name="Nolan M."/>
            <person name="Tritt A."/>
            <person name="Barry K.W."/>
            <person name="Grigoriev I.V."/>
            <person name="Nagy L.G."/>
            <person name="Hibbett D."/>
            <person name="Henrissat B."/>
            <person name="Matheny P.B."/>
            <person name="Labbe J."/>
            <person name="Martin F.M."/>
        </authorList>
    </citation>
    <scope>NUCLEOTIDE SEQUENCE</scope>
    <source>
        <strain evidence="1">FP105234-sp</strain>
    </source>
</reference>
<accession>A0ACB8SBT1</accession>
<proteinExistence type="predicted"/>
<evidence type="ECO:0000313" key="2">
    <source>
        <dbReference type="Proteomes" id="UP000814033"/>
    </source>
</evidence>
<protein>
    <submittedName>
        <fullName evidence="1">Uncharacterized protein</fullName>
    </submittedName>
</protein>
<name>A0ACB8SBT1_9AGAM</name>
<sequence length="825" mass="89862">AALPIVLLLAVSGAAAPSSSASLSLTPTPTPTPNTTVIQQTSSFTTTTAIRSANQQVTVTTVLPTLVDVTLTLAPSPTVSANASANATASATPTPDPNVLDTKLDAAFGVLGALLILTGLPSAFLGHKNRWTSFFLIGFYTLSLVCFVLILKFGILPAVNPPKPTLRGMFVLASSVAGVAGGGIAIFFWQATKYFIGAWGGFALALWIQCFRDGGLIRSIGLRWIMYIGCGVVGFVLCTLPKFHYHVLLVSTAFVGASALMLGVDCFTTANLKEFYIWNLGFRTLFTKYVSHDIQFPVTQNMEVELGLIGAVSLMGMAVQFRILGVLQRKLKEIKAEQRRREALDEVKAAERFSRLDQEKADWEKDHPTLGKHGRQDSEFSRTPLMKYSDGLSSPGLDDSGYSGRPRRPSGLSEFRAAGAPEDDLRRASRGSQMLGALPVLDLGADLTGKLPAGYISEDVAKDSGSATPENSEDLRRKEELLQEIQSIRRSIDHLKSETTNNSSSSTSRRPSLTSRRTLSYGFDNAILPPAHLRPPRSQDPRTRVQSMDVANLTEQAGSSIGRPTSAPLLDANWDSYVRDRKLLQPPSGVSAPISTTPVPLVSPAPRISVPPAVQEALNRRQKRETMLELGITAVERTPSPGSSSEAAGDHSRPEHRRASSSNPMRSSLYTPPTILPPRKIAAAPPPAPSRTVTYEELAERHREKLRELQAPLTQAEKDHADLDAAKARWERSKAIERDAVSKRQADRAAAQASKEGHRRRPSADVKDKVREARDRSRRESSSKPRHSRSLSADKLNNMEPPMGGNRSSRMSTLKVEDWQRYQAD</sequence>
<keyword evidence="2" id="KW-1185">Reference proteome</keyword>
<evidence type="ECO:0000313" key="1">
    <source>
        <dbReference type="EMBL" id="KAI0053366.1"/>
    </source>
</evidence>